<evidence type="ECO:0000256" key="4">
    <source>
        <dbReference type="PROSITE-ProRule" id="PRU00176"/>
    </source>
</evidence>
<dbReference type="Pfam" id="PF00076">
    <property type="entry name" value="RRM_1"/>
    <property type="match status" value="3"/>
</dbReference>
<dbReference type="AlphaFoldDB" id="A0AAV1CHC4"/>
<keyword evidence="2 4" id="KW-0694">RNA-binding</keyword>
<evidence type="ECO:0000313" key="6">
    <source>
        <dbReference type="EMBL" id="CAI9093972.1"/>
    </source>
</evidence>
<keyword evidence="3" id="KW-0508">mRNA splicing</keyword>
<gene>
    <name evidence="6" type="ORF">OLC1_LOCUS5254</name>
</gene>
<dbReference type="EMBL" id="OX459119">
    <property type="protein sequence ID" value="CAI9093972.1"/>
    <property type="molecule type" value="Genomic_DNA"/>
</dbReference>
<dbReference type="GO" id="GO:0008380">
    <property type="term" value="P:RNA splicing"/>
    <property type="evidence" value="ECO:0007669"/>
    <property type="project" value="UniProtKB-KW"/>
</dbReference>
<organism evidence="6 7">
    <name type="scientific">Oldenlandia corymbosa var. corymbosa</name>
    <dbReference type="NCBI Taxonomy" id="529605"/>
    <lineage>
        <taxon>Eukaryota</taxon>
        <taxon>Viridiplantae</taxon>
        <taxon>Streptophyta</taxon>
        <taxon>Embryophyta</taxon>
        <taxon>Tracheophyta</taxon>
        <taxon>Spermatophyta</taxon>
        <taxon>Magnoliopsida</taxon>
        <taxon>eudicotyledons</taxon>
        <taxon>Gunneridae</taxon>
        <taxon>Pentapetalae</taxon>
        <taxon>asterids</taxon>
        <taxon>lamiids</taxon>
        <taxon>Gentianales</taxon>
        <taxon>Rubiaceae</taxon>
        <taxon>Rubioideae</taxon>
        <taxon>Spermacoceae</taxon>
        <taxon>Hedyotis-Oldenlandia complex</taxon>
        <taxon>Oldenlandia</taxon>
    </lineage>
</organism>
<protein>
    <submittedName>
        <fullName evidence="6">OLC1v1029597C1</fullName>
    </submittedName>
</protein>
<dbReference type="InterPro" id="IPR012677">
    <property type="entry name" value="Nucleotide-bd_a/b_plait_sf"/>
</dbReference>
<feature type="domain" description="RRM" evidence="5">
    <location>
        <begin position="109"/>
        <end position="187"/>
    </location>
</feature>
<dbReference type="InterPro" id="IPR035979">
    <property type="entry name" value="RBD_domain_sf"/>
</dbReference>
<keyword evidence="7" id="KW-1185">Reference proteome</keyword>
<feature type="domain" description="RRM" evidence="5">
    <location>
        <begin position="223"/>
        <end position="314"/>
    </location>
</feature>
<evidence type="ECO:0000313" key="7">
    <source>
        <dbReference type="Proteomes" id="UP001161247"/>
    </source>
</evidence>
<dbReference type="SMART" id="SM00360">
    <property type="entry name" value="RRM"/>
    <property type="match status" value="2"/>
</dbReference>
<dbReference type="PROSITE" id="PS50102">
    <property type="entry name" value="RRM"/>
    <property type="match status" value="2"/>
</dbReference>
<dbReference type="CDD" id="cd12231">
    <property type="entry name" value="RRM2_U2AF65"/>
    <property type="match status" value="1"/>
</dbReference>
<evidence type="ECO:0000259" key="5">
    <source>
        <dbReference type="PROSITE" id="PS50102"/>
    </source>
</evidence>
<dbReference type="Gene3D" id="3.30.70.330">
    <property type="match status" value="3"/>
</dbReference>
<reference evidence="6" key="1">
    <citation type="submission" date="2023-03" db="EMBL/GenBank/DDBJ databases">
        <authorList>
            <person name="Julca I."/>
        </authorList>
    </citation>
    <scope>NUCLEOTIDE SEQUENCE</scope>
</reference>
<dbReference type="SUPFAM" id="SSF54928">
    <property type="entry name" value="RNA-binding domain, RBD"/>
    <property type="match status" value="2"/>
</dbReference>
<name>A0AAV1CHC4_OLDCO</name>
<keyword evidence="1" id="KW-0507">mRNA processing</keyword>
<proteinExistence type="predicted"/>
<evidence type="ECO:0000256" key="3">
    <source>
        <dbReference type="ARBA" id="ARBA00023187"/>
    </source>
</evidence>
<dbReference type="PANTHER" id="PTHR23139">
    <property type="entry name" value="RNA-BINDING PROTEIN"/>
    <property type="match status" value="1"/>
</dbReference>
<dbReference type="CDD" id="cd12232">
    <property type="entry name" value="RRM3_U2AF65"/>
    <property type="match status" value="1"/>
</dbReference>
<dbReference type="Proteomes" id="UP001161247">
    <property type="component" value="Chromosome 2"/>
</dbReference>
<evidence type="ECO:0000256" key="2">
    <source>
        <dbReference type="ARBA" id="ARBA00022884"/>
    </source>
</evidence>
<dbReference type="FunFam" id="3.30.70.330:FF:000097">
    <property type="entry name" value="U2 snRNP auxiliary factor large subunit"/>
    <property type="match status" value="1"/>
</dbReference>
<accession>A0AAV1CHC4</accession>
<dbReference type="GO" id="GO:0003723">
    <property type="term" value="F:RNA binding"/>
    <property type="evidence" value="ECO:0007669"/>
    <property type="project" value="UniProtKB-UniRule"/>
</dbReference>
<dbReference type="GO" id="GO:0006397">
    <property type="term" value="P:mRNA processing"/>
    <property type="evidence" value="ECO:0007669"/>
    <property type="project" value="UniProtKB-KW"/>
</dbReference>
<sequence>MDLVKDGETGKSKGYAFCVYQDTSVPDFACAALNGVRMGDKSLTLRRMNEGTTFLPALENESLCSLQEQQRIALQDLMLEEVRVSGQPNPNLGGVELSPGSAGVFGDADCILVDGLPCYFTEAQIRELLESFGPLRGMDLVKDGETGKSKGYAFCVYQDTSVSGIACAGLNGIRMGDKTLTVRRMNEGMTFLPTLENESLCSLQEQQRIALQELMLEPLATSKVLCLTNVVSPDELIHDDDYDDIVEDIRLECGKFGTLLNLVIPRPGPNGDVSPGVGKAFLEYADVESATKARNGLNGRKFGGTPLVVIYYSENKFSEGDYGA</sequence>
<evidence type="ECO:0000256" key="1">
    <source>
        <dbReference type="ARBA" id="ARBA00022664"/>
    </source>
</evidence>
<dbReference type="InterPro" id="IPR000504">
    <property type="entry name" value="RRM_dom"/>
</dbReference>